<reference evidence="2 3" key="2">
    <citation type="journal article" date="2012" name="PLoS ONE">
        <title>Genomic characterization of the taylorella genus.</title>
        <authorList>
            <person name="Hebert L."/>
            <person name="Moumen B."/>
            <person name="Pons N."/>
            <person name="Duquesne F."/>
            <person name="Breuil M.F."/>
            <person name="Goux D."/>
            <person name="Batto J.M."/>
            <person name="Laugier C."/>
            <person name="Renault P."/>
            <person name="Petry S."/>
        </authorList>
    </citation>
    <scope>NUCLEOTIDE SEQUENCE [LARGE SCALE GENOMIC DNA]</scope>
    <source>
        <strain evidence="2 3">MCE3</strain>
    </source>
</reference>
<gene>
    <name evidence="2" type="ordered locus">TASI_0096</name>
</gene>
<dbReference type="OrthoDB" id="119583at2"/>
<dbReference type="InterPro" id="IPR053176">
    <property type="entry name" value="T6SS_TssE1-like"/>
</dbReference>
<name>G4QD70_TAYAM</name>
<evidence type="ECO:0000259" key="1">
    <source>
        <dbReference type="Pfam" id="PF04965"/>
    </source>
</evidence>
<dbReference type="STRING" id="1008459.TASI_0096"/>
<feature type="domain" description="IraD/Gp25-like" evidence="1">
    <location>
        <begin position="55"/>
        <end position="159"/>
    </location>
</feature>
<sequence>MVTAHQKRKIEGLSKRSHQDYKDKLQPVLLDKLTDEHPERRKELRETATVINYEQLKKSVLRDLSWLLNTVNLESIESLDGYDHVKSSTINFGVFPVAGQKMSEINQFEIQQQVKAAIIYFEPRILPNDLDVICELEESDLEHYNVLSLIIKGRLWCNPHPMEFFLRTSVDLESGHMEIKDEGRGSV</sequence>
<dbReference type="PANTHER" id="PTHR38595:SF1">
    <property type="entry name" value="TYPE VI SECRETION SYSTEM COMPONENT TSSE1"/>
    <property type="match status" value="1"/>
</dbReference>
<evidence type="ECO:0000313" key="2">
    <source>
        <dbReference type="EMBL" id="AEP35887.1"/>
    </source>
</evidence>
<protein>
    <submittedName>
        <fullName evidence="2">Uncharacterized protein ImpF</fullName>
    </submittedName>
</protein>
<dbReference type="RefSeq" id="WP_014110786.1">
    <property type="nucleotide sequence ID" value="NC_016043.1"/>
</dbReference>
<accession>G4QD70</accession>
<dbReference type="NCBIfam" id="TIGR03357">
    <property type="entry name" value="VI_zyme"/>
    <property type="match status" value="1"/>
</dbReference>
<dbReference type="EMBL" id="CP003059">
    <property type="protein sequence ID" value="AEP35887.1"/>
    <property type="molecule type" value="Genomic_DNA"/>
</dbReference>
<organism evidence="2 3">
    <name type="scientific">Taylorella asinigenitalis (strain MCE3)</name>
    <dbReference type="NCBI Taxonomy" id="1008459"/>
    <lineage>
        <taxon>Bacteria</taxon>
        <taxon>Pseudomonadati</taxon>
        <taxon>Pseudomonadota</taxon>
        <taxon>Betaproteobacteria</taxon>
        <taxon>Burkholderiales</taxon>
        <taxon>Alcaligenaceae</taxon>
        <taxon>Taylorella</taxon>
    </lineage>
</organism>
<proteinExistence type="predicted"/>
<keyword evidence="3" id="KW-1185">Reference proteome</keyword>
<dbReference type="HOGENOM" id="CLU_102944_0_0_4"/>
<dbReference type="AlphaFoldDB" id="G4QD70"/>
<dbReference type="InterPro" id="IPR007048">
    <property type="entry name" value="IraD/Gp25-like"/>
</dbReference>
<dbReference type="SUPFAM" id="SSF160719">
    <property type="entry name" value="gpW/gp25-like"/>
    <property type="match status" value="1"/>
</dbReference>
<dbReference type="Proteomes" id="UP000009284">
    <property type="component" value="Chromosome"/>
</dbReference>
<dbReference type="Pfam" id="PF04965">
    <property type="entry name" value="GPW_gp25"/>
    <property type="match status" value="1"/>
</dbReference>
<evidence type="ECO:0000313" key="3">
    <source>
        <dbReference type="Proteomes" id="UP000009284"/>
    </source>
</evidence>
<dbReference type="PANTHER" id="PTHR38595">
    <property type="entry name" value="CYTOPLASMIC PROTEIN-RELATED"/>
    <property type="match status" value="1"/>
</dbReference>
<dbReference type="KEGG" id="tas:TASI_0096"/>
<dbReference type="InterPro" id="IPR017737">
    <property type="entry name" value="TssE1-like"/>
</dbReference>
<reference key="1">
    <citation type="submission" date="2011-09" db="EMBL/GenBank/DDBJ databases">
        <title>Genomic characterization of the Taylorella genus.</title>
        <authorList>
            <person name="Hebert L."/>
            <person name="Moumen B."/>
            <person name="Pons N."/>
            <person name="Duquesne F."/>
            <person name="Breuil M.-F."/>
            <person name="Goux D."/>
            <person name="Batto J.-M."/>
            <person name="Renault P."/>
            <person name="Laugier C."/>
            <person name="Petry S."/>
        </authorList>
    </citation>
    <scope>NUCLEOTIDE SEQUENCE</scope>
    <source>
        <strain>MCE3</strain>
    </source>
</reference>
<dbReference type="eggNOG" id="COG3518">
    <property type="taxonomic scope" value="Bacteria"/>
</dbReference>